<comment type="caution">
    <text evidence="1">The sequence shown here is derived from an EMBL/GenBank/DDBJ whole genome shotgun (WGS) entry which is preliminary data.</text>
</comment>
<organism evidence="1 2">
    <name type="scientific">Candidatus Schekmanbacteria bacterium RBG_13_48_7</name>
    <dbReference type="NCBI Taxonomy" id="1817878"/>
    <lineage>
        <taxon>Bacteria</taxon>
        <taxon>Candidatus Schekmaniibacteriota</taxon>
    </lineage>
</organism>
<name>A0A1F7RRA7_9BACT</name>
<dbReference type="Proteomes" id="UP000179266">
    <property type="component" value="Unassembled WGS sequence"/>
</dbReference>
<accession>A0A1F7RRA7</accession>
<evidence type="ECO:0008006" key="3">
    <source>
        <dbReference type="Google" id="ProtNLM"/>
    </source>
</evidence>
<gene>
    <name evidence="1" type="ORF">A2161_08265</name>
</gene>
<sequence>MADRFYSPSINIIRDVDKPFQYIPTPNSRSVYDLIINNYSLGIRSFNIVGSYGTGKSSFIWAFEKNVNNKISVFPPLNGYFKNIKCFKYLPIIGEYSSFTASFAENIGIPTGTTFSSKELLKKFDSFYKSLHKTNMGLLIVTDEFGKFLEYASEHNPDQELYFIQLLAEYINDDDKNILFITTLHQNFSTYAYDLTNSQRQEWDKVKGRLKEITFNEPVEQLLLLAAERLKNENICKKKHKDFHDLFSVIDKSKAFPLKDYFSKVIARSLQPFDILSAAILTSALQRYGQNERSLFSFIESRDYLSLGDYDTNKNPYYNISCVFDYLHHNFHSYLTSKHNTHFPQWSTIRLAIETAGGITDAKVSDAIKMIKSIGLLNIFASAAACLDHDFLCAYCKMAEGIINPENVIKLLEKNNIVKYSKLSHKYIFVTGTDLDIELAIIEATHQIDKNLNVISYLNRHLEFPYVQVKEIFYRKGTPRFFSFKLTESPITELPDNNLDGFINLIFSDTLKEADIRNASASCEDAIIYVYFRNYKEIKGIIFELEKTNKVKEANINDTVALRELDSIIAHYKQRLNQSIYYNLFYGKSVISWLFKGESVEIKNHKDFNRVLSRICDEVYSKTPVFKCELINKSKPSATVVSSKKNLFKQLVENNSLPDLGFEFDKFPPEKTVYRSLLKETGIHADGNFITDPAKFSSKSFSVLWKDSLAFINSSKSGKVRLAQFVELLSEKPYKLKNGFTGVWIPVFLYINRSDFALFDDNGYIFDIDDNILDLISKSPEDYYIKAFDVEGVRLELFNSYRATINQTSDIRPSSQSFIELIKPFLAFYENLPEYSKKTKVISKRAVQLREAICKSQDPEKSFFEDFPNALNYNIIELSKNRKKIEEYIQVLQDTVREIRMSYPGLSDRIENFICTEIIGETIPFPQYHDNLKRRFSKIKQFMLPAGHKVFYQRLVSDIDNNTIWINSISQALLGKSLENIEDKEEEILYDKLRNVIFELDNLCEISKAHVDGSKEDLIKFEITTFVKGLQKKLIRIPKAKSDEVAHLKVEIEKILSKSDKIQNISLLIKLLQDQIDDGKKG</sequence>
<protein>
    <recommendedName>
        <fullName evidence="3">ATP-binding protein</fullName>
    </recommendedName>
</protein>
<dbReference type="Gene3D" id="3.40.50.300">
    <property type="entry name" value="P-loop containing nucleotide triphosphate hydrolases"/>
    <property type="match status" value="1"/>
</dbReference>
<evidence type="ECO:0000313" key="1">
    <source>
        <dbReference type="EMBL" id="OGL43668.1"/>
    </source>
</evidence>
<dbReference type="AlphaFoldDB" id="A0A1F7RRA7"/>
<proteinExistence type="predicted"/>
<dbReference type="EMBL" id="MGDD01000260">
    <property type="protein sequence ID" value="OGL43668.1"/>
    <property type="molecule type" value="Genomic_DNA"/>
</dbReference>
<evidence type="ECO:0000313" key="2">
    <source>
        <dbReference type="Proteomes" id="UP000179266"/>
    </source>
</evidence>
<dbReference type="InterPro" id="IPR027417">
    <property type="entry name" value="P-loop_NTPase"/>
</dbReference>
<dbReference type="SUPFAM" id="SSF52540">
    <property type="entry name" value="P-loop containing nucleoside triphosphate hydrolases"/>
    <property type="match status" value="1"/>
</dbReference>
<reference evidence="1 2" key="1">
    <citation type="journal article" date="2016" name="Nat. Commun.">
        <title>Thousands of microbial genomes shed light on interconnected biogeochemical processes in an aquifer system.</title>
        <authorList>
            <person name="Anantharaman K."/>
            <person name="Brown C.T."/>
            <person name="Hug L.A."/>
            <person name="Sharon I."/>
            <person name="Castelle C.J."/>
            <person name="Probst A.J."/>
            <person name="Thomas B.C."/>
            <person name="Singh A."/>
            <person name="Wilkins M.J."/>
            <person name="Karaoz U."/>
            <person name="Brodie E.L."/>
            <person name="Williams K.H."/>
            <person name="Hubbard S.S."/>
            <person name="Banfield J.F."/>
        </authorList>
    </citation>
    <scope>NUCLEOTIDE SEQUENCE [LARGE SCALE GENOMIC DNA]</scope>
</reference>